<dbReference type="SUPFAM" id="SSF51905">
    <property type="entry name" value="FAD/NAD(P)-binding domain"/>
    <property type="match status" value="1"/>
</dbReference>
<dbReference type="KEGG" id="halg:HUG10_10765"/>
<keyword evidence="6" id="KW-1185">Reference proteome</keyword>
<dbReference type="GO" id="GO:0004497">
    <property type="term" value="F:monooxygenase activity"/>
    <property type="evidence" value="ECO:0007669"/>
    <property type="project" value="UniProtKB-KW"/>
</dbReference>
<dbReference type="Gene3D" id="3.50.50.60">
    <property type="entry name" value="FAD/NAD(P)-binding domain"/>
    <property type="match status" value="1"/>
</dbReference>
<proteinExistence type="predicted"/>
<name>A0A7D5GLG9_9EURY</name>
<feature type="domain" description="FAD-binding" evidence="4">
    <location>
        <begin position="7"/>
        <end position="339"/>
    </location>
</feature>
<evidence type="ECO:0000256" key="1">
    <source>
        <dbReference type="ARBA" id="ARBA00023002"/>
    </source>
</evidence>
<gene>
    <name evidence="5" type="ORF">HUG10_10765</name>
</gene>
<evidence type="ECO:0000256" key="3">
    <source>
        <dbReference type="SAM" id="MobiDB-lite"/>
    </source>
</evidence>
<dbReference type="PRINTS" id="PR00420">
    <property type="entry name" value="RNGMNOXGNASE"/>
</dbReference>
<dbReference type="PANTHER" id="PTHR13789">
    <property type="entry name" value="MONOOXYGENASE"/>
    <property type="match status" value="1"/>
</dbReference>
<organism evidence="5 6">
    <name type="scientific">Halorarum halophilum</name>
    <dbReference type="NCBI Taxonomy" id="2743090"/>
    <lineage>
        <taxon>Archaea</taxon>
        <taxon>Methanobacteriati</taxon>
        <taxon>Methanobacteriota</taxon>
        <taxon>Stenosarchaea group</taxon>
        <taxon>Halobacteria</taxon>
        <taxon>Halobacteriales</taxon>
        <taxon>Haloferacaceae</taxon>
        <taxon>Halorarum</taxon>
    </lineage>
</organism>
<reference evidence="5 6" key="1">
    <citation type="submission" date="2020-07" db="EMBL/GenBank/DDBJ databases">
        <title>Gai3-2, isolated from salt lake.</title>
        <authorList>
            <person name="Cui H."/>
            <person name="Shi X."/>
        </authorList>
    </citation>
    <scope>NUCLEOTIDE SEQUENCE [LARGE SCALE GENOMIC DNA]</scope>
    <source>
        <strain evidence="5 6">Gai3-2</strain>
    </source>
</reference>
<dbReference type="GeneID" id="56029320"/>
<keyword evidence="1" id="KW-0560">Oxidoreductase</keyword>
<evidence type="ECO:0000313" key="6">
    <source>
        <dbReference type="Proteomes" id="UP000509750"/>
    </source>
</evidence>
<evidence type="ECO:0000313" key="5">
    <source>
        <dbReference type="EMBL" id="QLG28004.1"/>
    </source>
</evidence>
<dbReference type="PANTHER" id="PTHR13789:SF309">
    <property type="entry name" value="PUTATIVE (AFU_ORTHOLOGUE AFUA_6G14510)-RELATED"/>
    <property type="match status" value="1"/>
</dbReference>
<dbReference type="RefSeq" id="WP_179169579.1">
    <property type="nucleotide sequence ID" value="NZ_CP058529.1"/>
</dbReference>
<dbReference type="InterPro" id="IPR050493">
    <property type="entry name" value="FAD-dep_Monooxygenase_BioMet"/>
</dbReference>
<accession>A0A7D5GLG9</accession>
<evidence type="ECO:0000259" key="4">
    <source>
        <dbReference type="Pfam" id="PF01494"/>
    </source>
</evidence>
<keyword evidence="2 5" id="KW-0503">Monooxygenase</keyword>
<dbReference type="Pfam" id="PF01494">
    <property type="entry name" value="FAD_binding_3"/>
    <property type="match status" value="1"/>
</dbReference>
<sequence>MTRETPEVTIVGGGICGLTAAIALERRGWTPTVYEAASEYRPVGAGILLQTNALLVLDRLGLADRVLADGVPLEDSLIRSAGGRVLTRFDLDRVERAEFGYGFVAIHRADLQRILLEELDAAVETGMPCTAVPGTDPPVARFADGIRVRPDVLIGADGIGSTVRDAVAPGVERRALDGVVYRAVTTVDLPERYRAQGVEVWGDGSYAGGAPISDDRFYWFATATPPVAERSAGAEATTAALRERFAAFPEPIPSVVGSLDDDDVFVTELEEVPELDRWSRGSVALAGDAAHGMLPFAGQGAAQAIEDGLVLAHALDTHEDPEAAFEAYEAERKPRADRIRAESHRLGRLGTVRSRAGARARNLAVGLLPDAVFRRARRRRASGTSLPEPAVPDRRRRG</sequence>
<dbReference type="OrthoDB" id="213386at2157"/>
<dbReference type="GO" id="GO:0071949">
    <property type="term" value="F:FAD binding"/>
    <property type="evidence" value="ECO:0007669"/>
    <property type="project" value="InterPro"/>
</dbReference>
<dbReference type="InterPro" id="IPR036188">
    <property type="entry name" value="FAD/NAD-bd_sf"/>
</dbReference>
<feature type="region of interest" description="Disordered" evidence="3">
    <location>
        <begin position="378"/>
        <end position="398"/>
    </location>
</feature>
<dbReference type="InterPro" id="IPR002938">
    <property type="entry name" value="FAD-bd"/>
</dbReference>
<dbReference type="EMBL" id="CP058529">
    <property type="protein sequence ID" value="QLG28004.1"/>
    <property type="molecule type" value="Genomic_DNA"/>
</dbReference>
<protein>
    <submittedName>
        <fullName evidence="5">FAD-dependent monooxygenase</fullName>
    </submittedName>
</protein>
<evidence type="ECO:0000256" key="2">
    <source>
        <dbReference type="ARBA" id="ARBA00023033"/>
    </source>
</evidence>
<dbReference type="AlphaFoldDB" id="A0A7D5GLG9"/>
<dbReference type="Proteomes" id="UP000509750">
    <property type="component" value="Chromosome"/>
</dbReference>